<keyword evidence="2" id="KW-1185">Reference proteome</keyword>
<evidence type="ECO:0000313" key="1">
    <source>
        <dbReference type="EMBL" id="TYP99315.1"/>
    </source>
</evidence>
<accession>A0A5S5DU57</accession>
<proteinExistence type="predicted"/>
<dbReference type="OrthoDB" id="1432199at2"/>
<protein>
    <submittedName>
        <fullName evidence="1">Uncharacterized protein</fullName>
    </submittedName>
</protein>
<reference evidence="1 2" key="1">
    <citation type="submission" date="2019-07" db="EMBL/GenBank/DDBJ databases">
        <title>Genomic Encyclopedia of Type Strains, Phase IV (KMG-IV): sequencing the most valuable type-strain genomes for metagenomic binning, comparative biology and taxonomic classification.</title>
        <authorList>
            <person name="Goeker M."/>
        </authorList>
    </citation>
    <scope>NUCLEOTIDE SEQUENCE [LARGE SCALE GENOMIC DNA]</scope>
    <source>
        <strain evidence="1 2">DSM 18961</strain>
    </source>
</reference>
<dbReference type="RefSeq" id="WP_148870075.1">
    <property type="nucleotide sequence ID" value="NZ_VNIA01000002.1"/>
</dbReference>
<dbReference type="Proteomes" id="UP000323136">
    <property type="component" value="Unassembled WGS sequence"/>
</dbReference>
<sequence length="193" mass="21937">MKNFILPVLAIALVFTSCDIDQTKKTKLPSVDVDVDTEEAQLPEFDVDWADVEVGTTTEKVTVPKVVVVMEEVEVEVPYVDIDMPDSNDKEKRTLLVEAEVEGKEHELDIKKVYANSNNLVVVAQLTELSRTLGSKKLRISDQMTLNAPEDLNIKYYIVGERPNRVFNQSYKYFKNMGEVAEKLKGYKVIYSK</sequence>
<dbReference type="EMBL" id="VNIA01000002">
    <property type="protein sequence ID" value="TYP99315.1"/>
    <property type="molecule type" value="Genomic_DNA"/>
</dbReference>
<gene>
    <name evidence="1" type="ORF">C7447_102637</name>
</gene>
<evidence type="ECO:0000313" key="2">
    <source>
        <dbReference type="Proteomes" id="UP000323136"/>
    </source>
</evidence>
<comment type="caution">
    <text evidence="1">The sequence shown here is derived from an EMBL/GenBank/DDBJ whole genome shotgun (WGS) entry which is preliminary data.</text>
</comment>
<dbReference type="AlphaFoldDB" id="A0A5S5DU57"/>
<organism evidence="1 2">
    <name type="scientific">Tenacibaculum adriaticum</name>
    <dbReference type="NCBI Taxonomy" id="413713"/>
    <lineage>
        <taxon>Bacteria</taxon>
        <taxon>Pseudomonadati</taxon>
        <taxon>Bacteroidota</taxon>
        <taxon>Flavobacteriia</taxon>
        <taxon>Flavobacteriales</taxon>
        <taxon>Flavobacteriaceae</taxon>
        <taxon>Tenacibaculum</taxon>
    </lineage>
</organism>
<dbReference type="PROSITE" id="PS51257">
    <property type="entry name" value="PROKAR_LIPOPROTEIN"/>
    <property type="match status" value="1"/>
</dbReference>
<name>A0A5S5DU57_9FLAO</name>